<dbReference type="GO" id="GO:0005524">
    <property type="term" value="F:ATP binding"/>
    <property type="evidence" value="ECO:0007669"/>
    <property type="project" value="UniProtKB-UniRule"/>
</dbReference>
<dbReference type="SFLD" id="SFLDS00003">
    <property type="entry name" value="Haloacid_Dehalogenase"/>
    <property type="match status" value="1"/>
</dbReference>
<dbReference type="SUPFAM" id="SSF81665">
    <property type="entry name" value="Calcium ATPase, transmembrane domain M"/>
    <property type="match status" value="1"/>
</dbReference>
<dbReference type="CDD" id="cd07548">
    <property type="entry name" value="P-type_ATPase-Cd_Zn_Co_like"/>
    <property type="match status" value="1"/>
</dbReference>
<dbReference type="NCBIfam" id="TIGR01494">
    <property type="entry name" value="ATPase_P-type"/>
    <property type="match status" value="1"/>
</dbReference>
<feature type="transmembrane region" description="Helical" evidence="10">
    <location>
        <begin position="773"/>
        <end position="791"/>
    </location>
</feature>
<dbReference type="PRINTS" id="PR00119">
    <property type="entry name" value="CATATPASE"/>
</dbReference>
<dbReference type="PANTHER" id="PTHR48085">
    <property type="entry name" value="CADMIUM/ZINC-TRANSPORTING ATPASE HMA2-RELATED"/>
    <property type="match status" value="1"/>
</dbReference>
<evidence type="ECO:0000256" key="9">
    <source>
        <dbReference type="ARBA" id="ARBA00047308"/>
    </source>
</evidence>
<protein>
    <recommendedName>
        <fullName evidence="8">P-type Zn(2+) transporter</fullName>
        <ecNumber evidence="8">7.2.2.12</ecNumber>
    </recommendedName>
</protein>
<feature type="transmembrane region" description="Helical" evidence="10">
    <location>
        <begin position="182"/>
        <end position="199"/>
    </location>
</feature>
<reference evidence="13 14" key="1">
    <citation type="submission" date="2019-07" db="EMBL/GenBank/DDBJ databases">
        <title>Whole genome shotgun sequence of Chitinophaga cymbidii NBRC 109752.</title>
        <authorList>
            <person name="Hosoyama A."/>
            <person name="Uohara A."/>
            <person name="Ohji S."/>
            <person name="Ichikawa N."/>
        </authorList>
    </citation>
    <scope>NUCLEOTIDE SEQUENCE [LARGE SCALE GENOMIC DNA]</scope>
    <source>
        <strain evidence="13 14">NBRC 109752</strain>
    </source>
</reference>
<evidence type="ECO:0000256" key="8">
    <source>
        <dbReference type="ARBA" id="ARBA00039097"/>
    </source>
</evidence>
<dbReference type="InterPro" id="IPR001757">
    <property type="entry name" value="P_typ_ATPase"/>
</dbReference>
<sequence>MEKIKIDLDVLLPEIPDERDACVQRIIDVMQRHKGIEKAHIIPADNKNAARLCFHYQPDEISLGQIEGLAREAGAAITGKYGHLIVEVGSIREMMEASVVEAQLKKVRGVIAASVSATGNIRLEFDKTIINKEALLQAVRKEGLKPVSARQTDHGHEGHDHSHEEDDGHDHSHGEETPAWKAWLPAIISFVMLMAGILADNFIQPSFFKGWGRIIWYGIAYLPVGWPVASKGVRLLLKGDLFTEFVLMTIATLGAFYIGEYPEGVAVMLFYTVGELFQDAAVSRARRSIKALLDIRPDTAMVLVNGAYREMKPTDVKVGDTIEVKVGEKVPLDGVVINNGSSFNTAALTGESKPSAFEKGDTVLAGMINQEKVVELQVTKLFNDSSLARILTMVQEATTRKAKTEQFIRRFARIYTPVVVFLAIGIALLPYFFVDPYVFNDWLYRSLIFLVISCPCALVISIPLGYFGGIGAASRKGILFKGSNYLDLITRVNQVVMDKTGTLTKGVFRVQEVRSFDLRQEDWLPLAAALESKSTHPIATAVVEFAKQSADGVTVDGLQEISGHGLKGNISGKTVLAGNAKLLKRERIPVPAEVESITDTIVVVGVDGKFAGYVTIADEIKEDAKDAVDALHAMNIQTTMLSGDKQSVVNSVAGILKIDHAYGDLLPENKVEKVEQIKKTPDAVIAFVGDGINDAPVLALSDVGIAMGGLGSDAAIETADVVIQTDQPSRIATAIKIGKATRRIVWQNIGLAFGVKAIVLVLGAGGLATMWEAVFADVGVALLAIVNAIRIQRMKF</sequence>
<feature type="transmembrane region" description="Helical" evidence="10">
    <location>
        <begin position="745"/>
        <end position="767"/>
    </location>
</feature>
<dbReference type="InterPro" id="IPR008250">
    <property type="entry name" value="ATPase_P-typ_transduc_dom_A_sf"/>
</dbReference>
<dbReference type="InterPro" id="IPR023299">
    <property type="entry name" value="ATPase_P-typ_cyto_dom_N"/>
</dbReference>
<proteinExistence type="inferred from homology"/>
<comment type="catalytic activity">
    <reaction evidence="9">
        <text>Zn(2+)(in) + ATP + H2O = Zn(2+)(out) + ADP + phosphate + H(+)</text>
        <dbReference type="Rhea" id="RHEA:20621"/>
        <dbReference type="ChEBI" id="CHEBI:15377"/>
        <dbReference type="ChEBI" id="CHEBI:15378"/>
        <dbReference type="ChEBI" id="CHEBI:29105"/>
        <dbReference type="ChEBI" id="CHEBI:30616"/>
        <dbReference type="ChEBI" id="CHEBI:43474"/>
        <dbReference type="ChEBI" id="CHEBI:456216"/>
        <dbReference type="EC" id="7.2.2.12"/>
    </reaction>
</comment>
<dbReference type="Proteomes" id="UP000321436">
    <property type="component" value="Unassembled WGS sequence"/>
</dbReference>
<evidence type="ECO:0000256" key="5">
    <source>
        <dbReference type="ARBA" id="ARBA00022967"/>
    </source>
</evidence>
<evidence type="ECO:0000259" key="12">
    <source>
        <dbReference type="Pfam" id="PF00122"/>
    </source>
</evidence>
<keyword evidence="7 10" id="KW-0472">Membrane</keyword>
<dbReference type="SUPFAM" id="SSF56784">
    <property type="entry name" value="HAD-like"/>
    <property type="match status" value="1"/>
</dbReference>
<feature type="transmembrane region" description="Helical" evidence="10">
    <location>
        <begin position="446"/>
        <end position="467"/>
    </location>
</feature>
<dbReference type="PRINTS" id="PR00941">
    <property type="entry name" value="CDATPASE"/>
</dbReference>
<keyword evidence="10" id="KW-0547">Nucleotide-binding</keyword>
<dbReference type="InterPro" id="IPR059000">
    <property type="entry name" value="ATPase_P-type_domA"/>
</dbReference>
<accession>A0A512RLL2</accession>
<dbReference type="NCBIfam" id="TIGR01512">
    <property type="entry name" value="ATPase-IB2_Cd"/>
    <property type="match status" value="1"/>
</dbReference>
<evidence type="ECO:0000256" key="4">
    <source>
        <dbReference type="ARBA" id="ARBA00022723"/>
    </source>
</evidence>
<dbReference type="GO" id="GO:0046872">
    <property type="term" value="F:metal ion binding"/>
    <property type="evidence" value="ECO:0007669"/>
    <property type="project" value="UniProtKB-KW"/>
</dbReference>
<feature type="transmembrane region" description="Helical" evidence="10">
    <location>
        <begin position="414"/>
        <end position="434"/>
    </location>
</feature>
<dbReference type="InterPro" id="IPR051014">
    <property type="entry name" value="Cation_Transport_ATPase_IB"/>
</dbReference>
<feature type="transmembrane region" description="Helical" evidence="10">
    <location>
        <begin position="211"/>
        <end position="229"/>
    </location>
</feature>
<keyword evidence="10" id="KW-1003">Cell membrane</keyword>
<keyword evidence="3 10" id="KW-0812">Transmembrane</keyword>
<feature type="transmembrane region" description="Helical" evidence="10">
    <location>
        <begin position="241"/>
        <end position="259"/>
    </location>
</feature>
<evidence type="ECO:0000256" key="7">
    <source>
        <dbReference type="ARBA" id="ARBA00023136"/>
    </source>
</evidence>
<dbReference type="SFLD" id="SFLDG00002">
    <property type="entry name" value="C1.7:_P-type_atpase_like"/>
    <property type="match status" value="1"/>
</dbReference>
<comment type="similarity">
    <text evidence="2 10">Belongs to the cation transport ATPase (P-type) (TC 3.A.3) family. Type IB subfamily.</text>
</comment>
<dbReference type="InterPro" id="IPR023214">
    <property type="entry name" value="HAD_sf"/>
</dbReference>
<evidence type="ECO:0000256" key="1">
    <source>
        <dbReference type="ARBA" id="ARBA00004370"/>
    </source>
</evidence>
<dbReference type="RefSeq" id="WP_246129941.1">
    <property type="nucleotide sequence ID" value="NZ_BKAU01000002.1"/>
</dbReference>
<dbReference type="PROSITE" id="PS00154">
    <property type="entry name" value="ATPASE_E1_E2"/>
    <property type="match status" value="1"/>
</dbReference>
<dbReference type="GO" id="GO:0016887">
    <property type="term" value="F:ATP hydrolysis activity"/>
    <property type="evidence" value="ECO:0007669"/>
    <property type="project" value="InterPro"/>
</dbReference>
<dbReference type="EC" id="7.2.2.12" evidence="8"/>
<evidence type="ECO:0000256" key="10">
    <source>
        <dbReference type="RuleBase" id="RU362081"/>
    </source>
</evidence>
<keyword evidence="4 10" id="KW-0479">Metal-binding</keyword>
<organism evidence="13 14">
    <name type="scientific">Chitinophaga cymbidii</name>
    <dbReference type="NCBI Taxonomy" id="1096750"/>
    <lineage>
        <taxon>Bacteria</taxon>
        <taxon>Pseudomonadati</taxon>
        <taxon>Bacteroidota</taxon>
        <taxon>Chitinophagia</taxon>
        <taxon>Chitinophagales</taxon>
        <taxon>Chitinophagaceae</taxon>
        <taxon>Chitinophaga</taxon>
    </lineage>
</organism>
<evidence type="ECO:0000313" key="13">
    <source>
        <dbReference type="EMBL" id="GEP96591.1"/>
    </source>
</evidence>
<dbReference type="GO" id="GO:0016463">
    <property type="term" value="F:P-type zinc transporter activity"/>
    <property type="evidence" value="ECO:0007669"/>
    <property type="project" value="UniProtKB-EC"/>
</dbReference>
<dbReference type="PANTHER" id="PTHR48085:SF5">
    <property type="entry name" value="CADMIUM_ZINC-TRANSPORTING ATPASE HMA4-RELATED"/>
    <property type="match status" value="1"/>
</dbReference>
<dbReference type="SFLD" id="SFLDF00027">
    <property type="entry name" value="p-type_atpase"/>
    <property type="match status" value="1"/>
</dbReference>
<dbReference type="Gene3D" id="3.30.70.100">
    <property type="match status" value="2"/>
</dbReference>
<dbReference type="SUPFAM" id="SSF81653">
    <property type="entry name" value="Calcium ATPase, transduction domain A"/>
    <property type="match status" value="1"/>
</dbReference>
<dbReference type="Gene3D" id="3.40.1110.10">
    <property type="entry name" value="Calcium-transporting ATPase, cytoplasmic domain N"/>
    <property type="match status" value="1"/>
</dbReference>
<dbReference type="AlphaFoldDB" id="A0A512RLL2"/>
<evidence type="ECO:0000256" key="11">
    <source>
        <dbReference type="SAM" id="MobiDB-lite"/>
    </source>
</evidence>
<gene>
    <name evidence="13" type="ORF">CCY01nite_28510</name>
</gene>
<dbReference type="GO" id="GO:0005886">
    <property type="term" value="C:plasma membrane"/>
    <property type="evidence" value="ECO:0007669"/>
    <property type="project" value="UniProtKB-SubCell"/>
</dbReference>
<feature type="region of interest" description="Disordered" evidence="11">
    <location>
        <begin position="146"/>
        <end position="176"/>
    </location>
</feature>
<keyword evidence="5" id="KW-1278">Translocase</keyword>
<dbReference type="Pfam" id="PF00122">
    <property type="entry name" value="E1-E2_ATPase"/>
    <property type="match status" value="1"/>
</dbReference>
<dbReference type="InterPro" id="IPR027256">
    <property type="entry name" value="P-typ_ATPase_IB"/>
</dbReference>
<keyword evidence="6 10" id="KW-1133">Transmembrane helix</keyword>
<dbReference type="InterPro" id="IPR018303">
    <property type="entry name" value="ATPase_P-typ_P_site"/>
</dbReference>
<dbReference type="Pfam" id="PF00702">
    <property type="entry name" value="Hydrolase"/>
    <property type="match status" value="1"/>
</dbReference>
<dbReference type="Gene3D" id="3.40.50.1000">
    <property type="entry name" value="HAD superfamily/HAD-like"/>
    <property type="match status" value="1"/>
</dbReference>
<keyword evidence="14" id="KW-1185">Reference proteome</keyword>
<dbReference type="InterPro" id="IPR044492">
    <property type="entry name" value="P_typ_ATPase_HD_dom"/>
</dbReference>
<keyword evidence="10" id="KW-0067">ATP-binding</keyword>
<dbReference type="InterPro" id="IPR023298">
    <property type="entry name" value="ATPase_P-typ_TM_dom_sf"/>
</dbReference>
<name>A0A512RLL2_9BACT</name>
<evidence type="ECO:0000313" key="14">
    <source>
        <dbReference type="Proteomes" id="UP000321436"/>
    </source>
</evidence>
<dbReference type="Gene3D" id="2.70.150.10">
    <property type="entry name" value="Calcium-transporting ATPase, cytoplasmic transduction domain A"/>
    <property type="match status" value="1"/>
</dbReference>
<evidence type="ECO:0000256" key="6">
    <source>
        <dbReference type="ARBA" id="ARBA00022989"/>
    </source>
</evidence>
<feature type="domain" description="P-type ATPase A" evidence="12">
    <location>
        <begin position="296"/>
        <end position="395"/>
    </location>
</feature>
<dbReference type="InterPro" id="IPR036412">
    <property type="entry name" value="HAD-like_sf"/>
</dbReference>
<dbReference type="GO" id="GO:0015086">
    <property type="term" value="F:cadmium ion transmembrane transporter activity"/>
    <property type="evidence" value="ECO:0007669"/>
    <property type="project" value="TreeGrafter"/>
</dbReference>
<evidence type="ECO:0000256" key="3">
    <source>
        <dbReference type="ARBA" id="ARBA00022692"/>
    </source>
</evidence>
<feature type="compositionally biased region" description="Basic and acidic residues" evidence="11">
    <location>
        <begin position="151"/>
        <end position="176"/>
    </location>
</feature>
<evidence type="ECO:0000256" key="2">
    <source>
        <dbReference type="ARBA" id="ARBA00006024"/>
    </source>
</evidence>
<comment type="caution">
    <text evidence="13">The sequence shown here is derived from an EMBL/GenBank/DDBJ whole genome shotgun (WGS) entry which is preliminary data.</text>
</comment>
<comment type="subcellular location">
    <subcellularLocation>
        <location evidence="10">Cell membrane</location>
    </subcellularLocation>
    <subcellularLocation>
        <location evidence="1">Membrane</location>
    </subcellularLocation>
</comment>
<dbReference type="NCBIfam" id="TIGR01525">
    <property type="entry name" value="ATPase-IB_hvy"/>
    <property type="match status" value="1"/>
</dbReference>
<dbReference type="EMBL" id="BKAU01000002">
    <property type="protein sequence ID" value="GEP96591.1"/>
    <property type="molecule type" value="Genomic_DNA"/>
</dbReference>